<accession>A0A452I2L5</accession>
<feature type="transmembrane region" description="Helical" evidence="9">
    <location>
        <begin position="297"/>
        <end position="316"/>
    </location>
</feature>
<dbReference type="GO" id="GO:0005886">
    <property type="term" value="C:plasma membrane"/>
    <property type="evidence" value="ECO:0007669"/>
    <property type="project" value="UniProtKB-SubCell"/>
</dbReference>
<keyword evidence="3 9" id="KW-0812">Transmembrane</keyword>
<dbReference type="PANTHER" id="PTHR24231:SF38">
    <property type="entry name" value="G-PROTEIN COUPLED RECEPTORS FAMILY 1 PROFILE DOMAIN-CONTAINING PROTEIN"/>
    <property type="match status" value="1"/>
</dbReference>
<feature type="domain" description="G-protein coupled receptors family 1 profile" evidence="10">
    <location>
        <begin position="58"/>
        <end position="313"/>
    </location>
</feature>
<dbReference type="Gene3D" id="1.20.1070.10">
    <property type="entry name" value="Rhodopsin 7-helix transmembrane proteins"/>
    <property type="match status" value="1"/>
</dbReference>
<dbReference type="PANTHER" id="PTHR24231">
    <property type="entry name" value="PURINOCEPTOR-RELATED G-PROTEIN COUPLED RECEPTOR"/>
    <property type="match status" value="1"/>
</dbReference>
<evidence type="ECO:0000256" key="2">
    <source>
        <dbReference type="ARBA" id="ARBA00022475"/>
    </source>
</evidence>
<dbReference type="Proteomes" id="UP000291020">
    <property type="component" value="Unassembled WGS sequence"/>
</dbReference>
<dbReference type="InterPro" id="IPR017452">
    <property type="entry name" value="GPCR_Rhodpsn_7TM"/>
</dbReference>
<keyword evidence="12" id="KW-1185">Reference proteome</keyword>
<sequence length="354" mass="41553">MPLSIKLLVSLSPLGRDPGKMLNATCITFFCNNHSKLEWYCYFLIMVCLFALLLGFLGNIFAMLHYTYSIKSWTSSTIFLFNLTLCDFTWILMVPFSVYYNLQKLAVYSSQIFCQFKRIFFNINIYGSIYFLTLISFDRYIGAVHPISSLKWWDKNKATFCTVAIWIFIFIESIPDFYYTFAVERRNDTVACLEYIGEPLHFVVPFTVSRVIFGFLIPATVIFTCYMLTLKALQQLKKRQQRRNRIAKPLMLIFVAMIVFAIAFIPYHVMMIAVLLYRLNYQLNSDNISMIFTIYELTEIICSISSCLDPIIFILVHKNFHQRFQMIKCPAKPGRHCCRSWKVRDITVAQQRML</sequence>
<keyword evidence="6 9" id="KW-0472">Membrane</keyword>
<evidence type="ECO:0000256" key="4">
    <source>
        <dbReference type="ARBA" id="ARBA00022989"/>
    </source>
</evidence>
<proteinExistence type="predicted"/>
<evidence type="ECO:0000256" key="1">
    <source>
        <dbReference type="ARBA" id="ARBA00004651"/>
    </source>
</evidence>
<reference evidence="12" key="1">
    <citation type="journal article" date="2017" name="PLoS ONE">
        <title>The Agassiz's desert tortoise genome provides a resource for the conservation of a threatened species.</title>
        <authorList>
            <person name="Tollis M."/>
            <person name="DeNardo D.F."/>
            <person name="Cornelius J.A."/>
            <person name="Dolby G.A."/>
            <person name="Edwards T."/>
            <person name="Henen B.T."/>
            <person name="Karl A.E."/>
            <person name="Murphy R.W."/>
            <person name="Kusumi K."/>
        </authorList>
    </citation>
    <scope>NUCLEOTIDE SEQUENCE [LARGE SCALE GENOMIC DNA]</scope>
</reference>
<protein>
    <recommendedName>
        <fullName evidence="10">G-protein coupled receptors family 1 profile domain-containing protein</fullName>
    </recommendedName>
</protein>
<dbReference type="CDD" id="cd14982">
    <property type="entry name" value="7tmA_purinoceptor-like"/>
    <property type="match status" value="1"/>
</dbReference>
<dbReference type="Ensembl" id="ENSGAGT00000024768.1">
    <property type="protein sequence ID" value="ENSGAGP00000021743.1"/>
    <property type="gene ID" value="ENSGAGG00000015956.1"/>
</dbReference>
<keyword evidence="8" id="KW-0807">Transducer</keyword>
<keyword evidence="2" id="KW-1003">Cell membrane</keyword>
<feature type="transmembrane region" description="Helical" evidence="9">
    <location>
        <begin position="78"/>
        <end position="99"/>
    </location>
</feature>
<evidence type="ECO:0000313" key="12">
    <source>
        <dbReference type="Proteomes" id="UP000291020"/>
    </source>
</evidence>
<organism evidence="11 12">
    <name type="scientific">Gopherus agassizii</name>
    <name type="common">Agassiz's desert tortoise</name>
    <dbReference type="NCBI Taxonomy" id="38772"/>
    <lineage>
        <taxon>Eukaryota</taxon>
        <taxon>Metazoa</taxon>
        <taxon>Chordata</taxon>
        <taxon>Craniata</taxon>
        <taxon>Vertebrata</taxon>
        <taxon>Euteleostomi</taxon>
        <taxon>Archelosauria</taxon>
        <taxon>Testudinata</taxon>
        <taxon>Testudines</taxon>
        <taxon>Cryptodira</taxon>
        <taxon>Durocryptodira</taxon>
        <taxon>Testudinoidea</taxon>
        <taxon>Testudinidae</taxon>
        <taxon>Gopherus</taxon>
    </lineage>
</organism>
<feature type="transmembrane region" description="Helical" evidence="9">
    <location>
        <begin position="119"/>
        <end position="137"/>
    </location>
</feature>
<feature type="transmembrane region" description="Helical" evidence="9">
    <location>
        <begin position="211"/>
        <end position="229"/>
    </location>
</feature>
<evidence type="ECO:0000256" key="3">
    <source>
        <dbReference type="ARBA" id="ARBA00022692"/>
    </source>
</evidence>
<feature type="transmembrane region" description="Helical" evidence="9">
    <location>
        <begin position="42"/>
        <end position="66"/>
    </location>
</feature>
<keyword evidence="5" id="KW-0297">G-protein coupled receptor</keyword>
<dbReference type="PROSITE" id="PS50262">
    <property type="entry name" value="G_PROTEIN_RECEP_F1_2"/>
    <property type="match status" value="1"/>
</dbReference>
<keyword evidence="7" id="KW-0675">Receptor</keyword>
<evidence type="ECO:0000256" key="7">
    <source>
        <dbReference type="ARBA" id="ARBA00023170"/>
    </source>
</evidence>
<dbReference type="GO" id="GO:0004930">
    <property type="term" value="F:G protein-coupled receptor activity"/>
    <property type="evidence" value="ECO:0007669"/>
    <property type="project" value="UniProtKB-KW"/>
</dbReference>
<reference evidence="11" key="3">
    <citation type="submission" date="2025-09" db="UniProtKB">
        <authorList>
            <consortium name="Ensembl"/>
        </authorList>
    </citation>
    <scope>IDENTIFICATION</scope>
</reference>
<dbReference type="AlphaFoldDB" id="A0A452I2L5"/>
<evidence type="ECO:0000256" key="8">
    <source>
        <dbReference type="ARBA" id="ARBA00023224"/>
    </source>
</evidence>
<comment type="subcellular location">
    <subcellularLocation>
        <location evidence="1">Cell membrane</location>
        <topology evidence="1">Multi-pass membrane protein</topology>
    </subcellularLocation>
</comment>
<dbReference type="PRINTS" id="PR00237">
    <property type="entry name" value="GPCRRHODOPSN"/>
</dbReference>
<evidence type="ECO:0000259" key="10">
    <source>
        <dbReference type="PROSITE" id="PS50262"/>
    </source>
</evidence>
<evidence type="ECO:0000256" key="6">
    <source>
        <dbReference type="ARBA" id="ARBA00023136"/>
    </source>
</evidence>
<dbReference type="PRINTS" id="PR01157">
    <property type="entry name" value="P2YPURNOCPTR"/>
</dbReference>
<reference evidence="11" key="2">
    <citation type="submission" date="2025-08" db="UniProtKB">
        <authorList>
            <consortium name="Ensembl"/>
        </authorList>
    </citation>
    <scope>IDENTIFICATION</scope>
</reference>
<dbReference type="InterPro" id="IPR000276">
    <property type="entry name" value="GPCR_Rhodpsn"/>
</dbReference>
<evidence type="ECO:0000256" key="5">
    <source>
        <dbReference type="ARBA" id="ARBA00023040"/>
    </source>
</evidence>
<keyword evidence="4 9" id="KW-1133">Transmembrane helix</keyword>
<evidence type="ECO:0000313" key="11">
    <source>
        <dbReference type="Ensembl" id="ENSGAGP00000021743.1"/>
    </source>
</evidence>
<name>A0A452I2L5_9SAUR</name>
<feature type="transmembrane region" description="Helical" evidence="9">
    <location>
        <begin position="250"/>
        <end position="277"/>
    </location>
</feature>
<dbReference type="Pfam" id="PF00001">
    <property type="entry name" value="7tm_1"/>
    <property type="match status" value="1"/>
</dbReference>
<evidence type="ECO:0000256" key="9">
    <source>
        <dbReference type="SAM" id="Phobius"/>
    </source>
</evidence>
<dbReference type="SUPFAM" id="SSF81321">
    <property type="entry name" value="Family A G protein-coupled receptor-like"/>
    <property type="match status" value="1"/>
</dbReference>